<reference evidence="1" key="1">
    <citation type="journal article" date="2020" name="Stud. Mycol.">
        <title>101 Dothideomycetes genomes: a test case for predicting lifestyles and emergence of pathogens.</title>
        <authorList>
            <person name="Haridas S."/>
            <person name="Albert R."/>
            <person name="Binder M."/>
            <person name="Bloem J."/>
            <person name="Labutti K."/>
            <person name="Salamov A."/>
            <person name="Andreopoulos B."/>
            <person name="Baker S."/>
            <person name="Barry K."/>
            <person name="Bills G."/>
            <person name="Bluhm B."/>
            <person name="Cannon C."/>
            <person name="Castanera R."/>
            <person name="Culley D."/>
            <person name="Daum C."/>
            <person name="Ezra D."/>
            <person name="Gonzalez J."/>
            <person name="Henrissat B."/>
            <person name="Kuo A."/>
            <person name="Liang C."/>
            <person name="Lipzen A."/>
            <person name="Lutzoni F."/>
            <person name="Magnuson J."/>
            <person name="Mondo S."/>
            <person name="Nolan M."/>
            <person name="Ohm R."/>
            <person name="Pangilinan J."/>
            <person name="Park H.-J."/>
            <person name="Ramirez L."/>
            <person name="Alfaro M."/>
            <person name="Sun H."/>
            <person name="Tritt A."/>
            <person name="Yoshinaga Y."/>
            <person name="Zwiers L.-H."/>
            <person name="Turgeon B."/>
            <person name="Goodwin S."/>
            <person name="Spatafora J."/>
            <person name="Crous P."/>
            <person name="Grigoriev I."/>
        </authorList>
    </citation>
    <scope>NUCLEOTIDE SEQUENCE</scope>
    <source>
        <strain evidence="1">CBS 279.74</strain>
    </source>
</reference>
<keyword evidence="2" id="KW-1185">Reference proteome</keyword>
<dbReference type="EMBL" id="MU005770">
    <property type="protein sequence ID" value="KAF2709372.1"/>
    <property type="molecule type" value="Genomic_DNA"/>
</dbReference>
<evidence type="ECO:0000313" key="1">
    <source>
        <dbReference type="EMBL" id="KAF2709372.1"/>
    </source>
</evidence>
<dbReference type="AlphaFoldDB" id="A0A6G1KA78"/>
<dbReference type="SUPFAM" id="SSF51735">
    <property type="entry name" value="NAD(P)-binding Rossmann-fold domains"/>
    <property type="match status" value="1"/>
</dbReference>
<dbReference type="OrthoDB" id="2102561at2759"/>
<evidence type="ECO:0000313" key="2">
    <source>
        <dbReference type="Proteomes" id="UP000799428"/>
    </source>
</evidence>
<organism evidence="1 2">
    <name type="scientific">Pleomassaria siparia CBS 279.74</name>
    <dbReference type="NCBI Taxonomy" id="1314801"/>
    <lineage>
        <taxon>Eukaryota</taxon>
        <taxon>Fungi</taxon>
        <taxon>Dikarya</taxon>
        <taxon>Ascomycota</taxon>
        <taxon>Pezizomycotina</taxon>
        <taxon>Dothideomycetes</taxon>
        <taxon>Pleosporomycetidae</taxon>
        <taxon>Pleosporales</taxon>
        <taxon>Pleomassariaceae</taxon>
        <taxon>Pleomassaria</taxon>
    </lineage>
</organism>
<evidence type="ECO:0008006" key="3">
    <source>
        <dbReference type="Google" id="ProtNLM"/>
    </source>
</evidence>
<sequence length="124" mass="13276">MATLDSTGKDSVLITGCSIGSLGSALAKEIHCRGLHVIATAWPLTCLRELLKIVVQVGELAVTQSGSIKVLRAKVTSPDSLFNNAEGSEEEEVGNWNGIIVQVRSDLKAKVEDSETKVSRRDVE</sequence>
<protein>
    <recommendedName>
        <fullName evidence="3">Ketoreductase (KR) domain-containing protein</fullName>
    </recommendedName>
</protein>
<accession>A0A6G1KA78</accession>
<name>A0A6G1KA78_9PLEO</name>
<proteinExistence type="predicted"/>
<dbReference type="InterPro" id="IPR036291">
    <property type="entry name" value="NAD(P)-bd_dom_sf"/>
</dbReference>
<gene>
    <name evidence="1" type="ORF">K504DRAFT_502101</name>
</gene>
<dbReference type="Proteomes" id="UP000799428">
    <property type="component" value="Unassembled WGS sequence"/>
</dbReference>
<dbReference type="Gene3D" id="3.40.50.720">
    <property type="entry name" value="NAD(P)-binding Rossmann-like Domain"/>
    <property type="match status" value="1"/>
</dbReference>